<gene>
    <name evidence="1" type="ORF">ORI27_15925</name>
</gene>
<proteinExistence type="predicted"/>
<dbReference type="EMBL" id="JAPJDO010000012">
    <property type="protein sequence ID" value="MCX2938196.1"/>
    <property type="molecule type" value="Genomic_DNA"/>
</dbReference>
<organism evidence="1 2">
    <name type="scientific">Mycobacterium pinniadriaticum</name>
    <dbReference type="NCBI Taxonomy" id="2994102"/>
    <lineage>
        <taxon>Bacteria</taxon>
        <taxon>Bacillati</taxon>
        <taxon>Actinomycetota</taxon>
        <taxon>Actinomycetes</taxon>
        <taxon>Mycobacteriales</taxon>
        <taxon>Mycobacteriaceae</taxon>
        <taxon>Mycobacterium</taxon>
    </lineage>
</organism>
<evidence type="ECO:0000313" key="2">
    <source>
        <dbReference type="Proteomes" id="UP001300745"/>
    </source>
</evidence>
<protein>
    <submittedName>
        <fullName evidence="1">XRE family transcriptional regulator</fullName>
    </submittedName>
</protein>
<accession>A0ABT3SFA6</accession>
<dbReference type="Proteomes" id="UP001300745">
    <property type="component" value="Unassembled WGS sequence"/>
</dbReference>
<sequence>MSDSDKTVDIPDSGVARLDYFVRRRTSTLRISNYELARRGGPNRTTLHKAVNGTGRLRESTLARIDGTLGWAPGSSAQILAGGDPQTQMVSGPDDEHVVTVLRAATAMVDNAVELLSTAKVLMRDLIGDHKPTGTEA</sequence>
<reference evidence="1 2" key="1">
    <citation type="submission" date="2022-11" db="EMBL/GenBank/DDBJ databases">
        <title>Mycobacterium sp. nov.</title>
        <authorList>
            <person name="Papic B."/>
            <person name="Spicic S."/>
            <person name="Duvnjak S."/>
        </authorList>
    </citation>
    <scope>NUCLEOTIDE SEQUENCE [LARGE SCALE GENOMIC DNA]</scope>
    <source>
        <strain evidence="1 2">CVI_P4</strain>
    </source>
</reference>
<evidence type="ECO:0000313" key="1">
    <source>
        <dbReference type="EMBL" id="MCX2938196.1"/>
    </source>
</evidence>
<keyword evidence="2" id="KW-1185">Reference proteome</keyword>
<name>A0ABT3SFA6_9MYCO</name>
<dbReference type="RefSeq" id="WP_265997873.1">
    <property type="nucleotide sequence ID" value="NZ_JAPJDN010000012.1"/>
</dbReference>
<comment type="caution">
    <text evidence="1">The sequence shown here is derived from an EMBL/GenBank/DDBJ whole genome shotgun (WGS) entry which is preliminary data.</text>
</comment>